<evidence type="ECO:0000313" key="1">
    <source>
        <dbReference type="EMBL" id="UUX60177.1"/>
    </source>
</evidence>
<proteinExistence type="predicted"/>
<dbReference type="EMBL" id="CP102487">
    <property type="protein sequence ID" value="UUX60177.1"/>
    <property type="molecule type" value="Genomic_DNA"/>
</dbReference>
<name>A0AA95BTA6_9MICC</name>
<reference evidence="1" key="1">
    <citation type="journal article" date="2022" name="Pest Manag. Sci.">
        <title>Glutamicibacter halophytocola-mediated host fitness of potato tuber moth on Solanaceae crops.</title>
        <authorList>
            <person name="Wang W."/>
            <person name="Xiao G."/>
            <person name="Du G."/>
            <person name="Chang L."/>
            <person name="Yang Y."/>
            <person name="Ye J."/>
            <person name="Chen B."/>
        </authorList>
    </citation>
    <scope>NUCLEOTIDE SEQUENCE</scope>
    <source>
        <strain evidence="1">S2</strain>
    </source>
</reference>
<dbReference type="AlphaFoldDB" id="A0AA95BTA6"/>
<gene>
    <name evidence="1" type="ORF">NUH22_06075</name>
</gene>
<dbReference type="RefSeq" id="WP_257746162.1">
    <property type="nucleotide sequence ID" value="NZ_CP102487.1"/>
</dbReference>
<evidence type="ECO:0000313" key="2">
    <source>
        <dbReference type="Proteomes" id="UP001060018"/>
    </source>
</evidence>
<organism evidence="1 2">
    <name type="scientific">Glutamicibacter halophytocola</name>
    <dbReference type="NCBI Taxonomy" id="1933880"/>
    <lineage>
        <taxon>Bacteria</taxon>
        <taxon>Bacillati</taxon>
        <taxon>Actinomycetota</taxon>
        <taxon>Actinomycetes</taxon>
        <taxon>Micrococcales</taxon>
        <taxon>Micrococcaceae</taxon>
        <taxon>Glutamicibacter</taxon>
    </lineage>
</organism>
<protein>
    <submittedName>
        <fullName evidence="1">Uncharacterized protein</fullName>
    </submittedName>
</protein>
<sequence>MIGHGLRWRDVATERFTWSDCYALMSTQPYDSPINKAINGKDWWWYHPVVDHVVGIFDSLGVIATIISQRPNVKKSQLPKPTLRPWDTTKEKEVLKVKPSALDVMKKMLGWD</sequence>
<accession>A0AA95BTA6</accession>
<dbReference type="Proteomes" id="UP001060018">
    <property type="component" value="Chromosome"/>
</dbReference>